<dbReference type="InterPro" id="IPR019489">
    <property type="entry name" value="Clp_ATPase_C"/>
</dbReference>
<keyword evidence="6 12" id="KW-0346">Stress response</keyword>
<dbReference type="GO" id="GO:0005737">
    <property type="term" value="C:cytoplasm"/>
    <property type="evidence" value="ECO:0007669"/>
    <property type="project" value="UniProtKB-SubCell"/>
</dbReference>
<dbReference type="FunFam" id="3.40.50.300:FF:000120">
    <property type="entry name" value="ATP-dependent chaperone ClpB"/>
    <property type="match status" value="1"/>
</dbReference>
<keyword evidence="15" id="KW-1185">Reference proteome</keyword>
<keyword evidence="12" id="KW-0963">Cytoplasm</keyword>
<dbReference type="PROSITE" id="PS00871">
    <property type="entry name" value="CLPAB_2"/>
    <property type="match status" value="1"/>
</dbReference>
<dbReference type="InterPro" id="IPR003593">
    <property type="entry name" value="AAA+_ATPase"/>
</dbReference>
<keyword evidence="3 10" id="KW-0677">Repeat</keyword>
<feature type="coiled-coil region" evidence="12">
    <location>
        <begin position="412"/>
        <end position="529"/>
    </location>
</feature>
<dbReference type="InterPro" id="IPR017730">
    <property type="entry name" value="Chaperonin_ClpB"/>
</dbReference>
<keyword evidence="8 11" id="KW-0143">Chaperone</keyword>
<keyword evidence="4 11" id="KW-0547">Nucleotide-binding</keyword>
<dbReference type="CDD" id="cd00009">
    <property type="entry name" value="AAA"/>
    <property type="match status" value="1"/>
</dbReference>
<protein>
    <recommendedName>
        <fullName evidence="12">Chaperone protein ClpB</fullName>
    </recommendedName>
</protein>
<evidence type="ECO:0000256" key="7">
    <source>
        <dbReference type="ARBA" id="ARBA00023054"/>
    </source>
</evidence>
<keyword evidence="7 12" id="KW-0175">Coiled coil</keyword>
<dbReference type="GO" id="GO:0034605">
    <property type="term" value="P:cellular response to heat"/>
    <property type="evidence" value="ECO:0007669"/>
    <property type="project" value="TreeGrafter"/>
</dbReference>
<gene>
    <name evidence="12 14" type="primary">clpB</name>
    <name evidence="14" type="ORF">E1293_24165</name>
</gene>
<dbReference type="AlphaFoldDB" id="A0A4R5B2G0"/>
<evidence type="ECO:0000256" key="3">
    <source>
        <dbReference type="ARBA" id="ARBA00022737"/>
    </source>
</evidence>
<dbReference type="RefSeq" id="WP_132199736.1">
    <property type="nucleotide sequence ID" value="NZ_SMKY01000118.1"/>
</dbReference>
<dbReference type="Pfam" id="PF10431">
    <property type="entry name" value="ClpB_D2-small"/>
    <property type="match status" value="1"/>
</dbReference>
<dbReference type="PANTHER" id="PTHR11638:SF18">
    <property type="entry name" value="HEAT SHOCK PROTEIN 104"/>
    <property type="match status" value="1"/>
</dbReference>
<dbReference type="CDD" id="cd19499">
    <property type="entry name" value="RecA-like_ClpB_Hsp104-like"/>
    <property type="match status" value="1"/>
</dbReference>
<dbReference type="InterPro" id="IPR028299">
    <property type="entry name" value="ClpA/B_CS2"/>
</dbReference>
<keyword evidence="5 11" id="KW-0067">ATP-binding</keyword>
<dbReference type="OrthoDB" id="3170949at2"/>
<name>A0A4R5B2G0_9ACTN</name>
<evidence type="ECO:0000256" key="9">
    <source>
        <dbReference type="ARBA" id="ARBA00026057"/>
    </source>
</evidence>
<dbReference type="Gene3D" id="3.40.50.300">
    <property type="entry name" value="P-loop containing nucleotide triphosphate hydrolases"/>
    <property type="match status" value="3"/>
</dbReference>
<dbReference type="InterPro" id="IPR018368">
    <property type="entry name" value="ClpA/B_CS1"/>
</dbReference>
<dbReference type="SUPFAM" id="SSF52540">
    <property type="entry name" value="P-loop containing nucleoside triphosphate hydrolases"/>
    <property type="match status" value="2"/>
</dbReference>
<evidence type="ECO:0000256" key="5">
    <source>
        <dbReference type="ARBA" id="ARBA00022840"/>
    </source>
</evidence>
<evidence type="ECO:0000256" key="6">
    <source>
        <dbReference type="ARBA" id="ARBA00023016"/>
    </source>
</evidence>
<dbReference type="Pfam" id="PF07724">
    <property type="entry name" value="AAA_2"/>
    <property type="match status" value="1"/>
</dbReference>
<comment type="caution">
    <text evidence="14">The sequence shown here is derived from an EMBL/GenBank/DDBJ whole genome shotgun (WGS) entry which is preliminary data.</text>
</comment>
<dbReference type="SUPFAM" id="SSF81923">
    <property type="entry name" value="Double Clp-N motif"/>
    <property type="match status" value="1"/>
</dbReference>
<dbReference type="FunFam" id="1.10.8.60:FF:000017">
    <property type="entry name" value="ATP-dependent chaperone ClpB"/>
    <property type="match status" value="1"/>
</dbReference>
<dbReference type="Gene3D" id="1.10.8.60">
    <property type="match status" value="1"/>
</dbReference>
<evidence type="ECO:0000256" key="11">
    <source>
        <dbReference type="RuleBase" id="RU004432"/>
    </source>
</evidence>
<feature type="coiled-coil region" evidence="12">
    <location>
        <begin position="84"/>
        <end position="111"/>
    </location>
</feature>
<evidence type="ECO:0000256" key="8">
    <source>
        <dbReference type="ARBA" id="ARBA00023186"/>
    </source>
</evidence>
<dbReference type="InterPro" id="IPR003959">
    <property type="entry name" value="ATPase_AAA_core"/>
</dbReference>
<comment type="subcellular location">
    <subcellularLocation>
        <location evidence="1 12">Cytoplasm</location>
    </subcellularLocation>
</comment>
<dbReference type="InterPro" id="IPR004176">
    <property type="entry name" value="Clp_R_N"/>
</dbReference>
<dbReference type="GO" id="GO:0042026">
    <property type="term" value="P:protein refolding"/>
    <property type="evidence" value="ECO:0007669"/>
    <property type="project" value="UniProtKB-UniRule"/>
</dbReference>
<comment type="subunit">
    <text evidence="12">Homohexamer; The oligomerization is ATP-dependent.</text>
</comment>
<dbReference type="Pfam" id="PF02861">
    <property type="entry name" value="Clp_N"/>
    <property type="match status" value="1"/>
</dbReference>
<dbReference type="FunFam" id="3.40.50.300:FF:000010">
    <property type="entry name" value="Chaperone clpB 1, putative"/>
    <property type="match status" value="1"/>
</dbReference>
<dbReference type="PANTHER" id="PTHR11638">
    <property type="entry name" value="ATP-DEPENDENT CLP PROTEASE"/>
    <property type="match status" value="1"/>
</dbReference>
<evidence type="ECO:0000256" key="1">
    <source>
        <dbReference type="ARBA" id="ARBA00004496"/>
    </source>
</evidence>
<dbReference type="Pfam" id="PF00004">
    <property type="entry name" value="AAA"/>
    <property type="match status" value="1"/>
</dbReference>
<dbReference type="GO" id="GO:0016887">
    <property type="term" value="F:ATP hydrolysis activity"/>
    <property type="evidence" value="ECO:0007669"/>
    <property type="project" value="InterPro"/>
</dbReference>
<dbReference type="GO" id="GO:0005524">
    <property type="term" value="F:ATP binding"/>
    <property type="evidence" value="ECO:0007669"/>
    <property type="project" value="UniProtKB-UniRule"/>
</dbReference>
<comment type="subunit">
    <text evidence="9">Homohexamer. The oligomerization is ATP-dependent.</text>
</comment>
<dbReference type="NCBIfam" id="TIGR03346">
    <property type="entry name" value="chaperone_ClpB"/>
    <property type="match status" value="1"/>
</dbReference>
<evidence type="ECO:0000256" key="12">
    <source>
        <dbReference type="RuleBase" id="RU362034"/>
    </source>
</evidence>
<evidence type="ECO:0000313" key="14">
    <source>
        <dbReference type="EMBL" id="TDD79183.1"/>
    </source>
</evidence>
<dbReference type="InterPro" id="IPR041546">
    <property type="entry name" value="ClpA/ClpB_AAA_lid"/>
</dbReference>
<dbReference type="InterPro" id="IPR036628">
    <property type="entry name" value="Clp_N_dom_sf"/>
</dbReference>
<organism evidence="14 15">
    <name type="scientific">Actinomadura darangshiensis</name>
    <dbReference type="NCBI Taxonomy" id="705336"/>
    <lineage>
        <taxon>Bacteria</taxon>
        <taxon>Bacillati</taxon>
        <taxon>Actinomycetota</taxon>
        <taxon>Actinomycetes</taxon>
        <taxon>Streptosporangiales</taxon>
        <taxon>Thermomonosporaceae</taxon>
        <taxon>Actinomadura</taxon>
    </lineage>
</organism>
<dbReference type="Proteomes" id="UP000295578">
    <property type="component" value="Unassembled WGS sequence"/>
</dbReference>
<dbReference type="InterPro" id="IPR027417">
    <property type="entry name" value="P-loop_NTPase"/>
</dbReference>
<dbReference type="SMART" id="SM00382">
    <property type="entry name" value="AAA"/>
    <property type="match status" value="2"/>
</dbReference>
<accession>A0A4R5B2G0</accession>
<proteinExistence type="inferred from homology"/>
<evidence type="ECO:0000259" key="13">
    <source>
        <dbReference type="PROSITE" id="PS51903"/>
    </source>
</evidence>
<dbReference type="PRINTS" id="PR00300">
    <property type="entry name" value="CLPPROTEASEA"/>
</dbReference>
<dbReference type="InterPro" id="IPR001270">
    <property type="entry name" value="ClpA/B"/>
</dbReference>
<dbReference type="SMART" id="SM01086">
    <property type="entry name" value="ClpB_D2-small"/>
    <property type="match status" value="1"/>
</dbReference>
<evidence type="ECO:0000256" key="4">
    <source>
        <dbReference type="ARBA" id="ARBA00022741"/>
    </source>
</evidence>
<comment type="similarity">
    <text evidence="2 11">Belongs to the ClpA/ClpB family.</text>
</comment>
<dbReference type="Pfam" id="PF17871">
    <property type="entry name" value="AAA_lid_9"/>
    <property type="match status" value="1"/>
</dbReference>
<evidence type="ECO:0000313" key="15">
    <source>
        <dbReference type="Proteomes" id="UP000295578"/>
    </source>
</evidence>
<reference evidence="14 15" key="1">
    <citation type="submission" date="2019-03" db="EMBL/GenBank/DDBJ databases">
        <title>Draft genome sequences of novel Actinobacteria.</title>
        <authorList>
            <person name="Sahin N."/>
            <person name="Ay H."/>
            <person name="Saygin H."/>
        </authorList>
    </citation>
    <scope>NUCLEOTIDE SEQUENCE [LARGE SCALE GENOMIC DNA]</scope>
    <source>
        <strain evidence="14 15">DSM 45941</strain>
    </source>
</reference>
<dbReference type="PROSITE" id="PS00870">
    <property type="entry name" value="CLPAB_1"/>
    <property type="match status" value="1"/>
</dbReference>
<dbReference type="EMBL" id="SMKY01000118">
    <property type="protein sequence ID" value="TDD79183.1"/>
    <property type="molecule type" value="Genomic_DNA"/>
</dbReference>
<dbReference type="InterPro" id="IPR050130">
    <property type="entry name" value="ClpA_ClpB"/>
</dbReference>
<comment type="function">
    <text evidence="12">Part of a stress-induced multi-chaperone system, it is involved in the recovery of the cell from heat-induced damage, in cooperation with DnaK, DnaJ and GrpE.</text>
</comment>
<feature type="domain" description="Clp R" evidence="13">
    <location>
        <begin position="1"/>
        <end position="146"/>
    </location>
</feature>
<evidence type="ECO:0000256" key="2">
    <source>
        <dbReference type="ARBA" id="ARBA00008675"/>
    </source>
</evidence>
<dbReference type="Gene3D" id="1.10.1780.10">
    <property type="entry name" value="Clp, N-terminal domain"/>
    <property type="match status" value="1"/>
</dbReference>
<sequence>MDYKLTQKSQEAVSVAVRRAAAEGHPEVDPQHLLVALIGLPDGTAVPLLEAVGADWQVIRRRAEEQLAAMPKAQGSTVATPRLSGQLQRSVNTAANRAQQLEDEYVSTEHLLVGLAADGGPAAGLLKEFGATPQALLDAFEKVRGHARVTSENPEGTYQSLEKYGVDLTAAARDGRLDPVIGRDSEIRRVVQVLSRRTKNNPVLIGEPGVGKTAVVEGLAQRIVAGDVPESLRGKRLVSLDLGAMVAGAKYRGEFEERLKAVLNEIKQSEGQVVTFIDELHTVVGAGAAEGAMDAGNMLKPMLARGELRMIGATTLDEYRERIEKDAALERRFQQVFVGEPTVEDTIAILRGLKGRYEAHHKVQINDSAMVAAATLSDRYITSRFLPDKAIDLVDEAASRLRMEIDSRPVEIDELLRQVDRLKMEQMNLEKETDEASRQRLERLRADLADRQEHLSGLNARWEREKAELNRVGEIKERIDQLRGEAERAERDGDLETSSRLTYGEIPALEKQLEEASEAAENRDTMIKEEVGPDDVADVVASWTGIPAGRLLEGETAKLLRMEDELGHRLIGQEAAVRTVSDAVRRARAGISDPDRPTGSFLFLGPTGVGKTELAKALAEFLFDDERAMTRIDMSEYSEKHSVARLVGAPPGYVGYEEGGQLTEAVRRRPYSAVLLDEVEKAHPEVFDVLLQVLDDGRLTDGQGRTVDFRNTILILTSNIGSQFLVDPTLENGAKREAVWNAVRNSFKPEFLNRLDDVILFDALSTDELTRIVDLQIDKLAERLADRQLALQVTPAAREWLALTGYDPLYGARPLRRLVQTAIGDQLARELLSGEVLDGDGVVVDLDEAADRLTVTPSRGLTLTK</sequence>
<dbReference type="PROSITE" id="PS51903">
    <property type="entry name" value="CLP_R"/>
    <property type="match status" value="1"/>
</dbReference>
<dbReference type="FunFam" id="3.40.50.300:FF:000025">
    <property type="entry name" value="ATP-dependent Clp protease subunit"/>
    <property type="match status" value="1"/>
</dbReference>
<evidence type="ECO:0000256" key="10">
    <source>
        <dbReference type="PROSITE-ProRule" id="PRU01251"/>
    </source>
</evidence>